<name>A0A4U5JCU1_9EURY</name>
<dbReference type="EMBL" id="QKNX01000003">
    <property type="protein sequence ID" value="TKR25698.1"/>
    <property type="molecule type" value="Genomic_DNA"/>
</dbReference>
<dbReference type="AlphaFoldDB" id="A0A4U5JCU1"/>
<sequence length="85" mass="10031">MRIRTDGKHSHRDGTIDRAADFWSCNKTTALMKSAEFTYRMDQNIRELFERDDLTIRQKREIADTLTVPATYEIEIAEEVQLHTE</sequence>
<dbReference type="Proteomes" id="UP000308037">
    <property type="component" value="Unassembled WGS sequence"/>
</dbReference>
<gene>
    <name evidence="2" type="ORF">DM868_09830</name>
</gene>
<reference evidence="2 3" key="1">
    <citation type="submission" date="2019-04" db="EMBL/GenBank/DDBJ databases">
        <title>Natronomonas sp. F20-122 a newhaloarchaeon isolated from a saline saltern of Isla Bacuta, Huelva, Spain.</title>
        <authorList>
            <person name="Duran-Viseras A."/>
            <person name="Sanchez-Porro C."/>
            <person name="Ventosa A."/>
        </authorList>
    </citation>
    <scope>NUCLEOTIDE SEQUENCE [LARGE SCALE GENOMIC DNA]</scope>
    <source>
        <strain evidence="2 3">F20-122</strain>
    </source>
</reference>
<dbReference type="InterPro" id="IPR056109">
    <property type="entry name" value="DUF7692"/>
</dbReference>
<evidence type="ECO:0000313" key="3">
    <source>
        <dbReference type="Proteomes" id="UP000308037"/>
    </source>
</evidence>
<evidence type="ECO:0000313" key="2">
    <source>
        <dbReference type="EMBL" id="TKR25698.1"/>
    </source>
</evidence>
<feature type="domain" description="DUF7692" evidence="1">
    <location>
        <begin position="1"/>
        <end position="55"/>
    </location>
</feature>
<dbReference type="Pfam" id="PF24743">
    <property type="entry name" value="DUF7692"/>
    <property type="match status" value="1"/>
</dbReference>
<keyword evidence="3" id="KW-1185">Reference proteome</keyword>
<accession>A0A4U5JCU1</accession>
<dbReference type="OrthoDB" id="197139at2157"/>
<dbReference type="RefSeq" id="WP_137276705.1">
    <property type="nucleotide sequence ID" value="NZ_QKNX01000003.1"/>
</dbReference>
<evidence type="ECO:0000259" key="1">
    <source>
        <dbReference type="Pfam" id="PF24743"/>
    </source>
</evidence>
<protein>
    <recommendedName>
        <fullName evidence="1">DUF7692 domain-containing protein</fullName>
    </recommendedName>
</protein>
<proteinExistence type="predicted"/>
<comment type="caution">
    <text evidence="2">The sequence shown here is derived from an EMBL/GenBank/DDBJ whole genome shotgun (WGS) entry which is preliminary data.</text>
</comment>
<organism evidence="2 3">
    <name type="scientific">Natronomonas salsuginis</name>
    <dbReference type="NCBI Taxonomy" id="2217661"/>
    <lineage>
        <taxon>Archaea</taxon>
        <taxon>Methanobacteriati</taxon>
        <taxon>Methanobacteriota</taxon>
        <taxon>Stenosarchaea group</taxon>
        <taxon>Halobacteria</taxon>
        <taxon>Halobacteriales</taxon>
        <taxon>Natronomonadaceae</taxon>
        <taxon>Natronomonas</taxon>
    </lineage>
</organism>